<keyword evidence="10" id="KW-1185">Reference proteome</keyword>
<dbReference type="GO" id="GO:0008170">
    <property type="term" value="F:N-methyltransferase activity"/>
    <property type="evidence" value="ECO:0007669"/>
    <property type="project" value="InterPro"/>
</dbReference>
<protein>
    <recommendedName>
        <fullName evidence="2">site-specific DNA-methyltransferase (adenine-specific)</fullName>
        <ecNumber evidence="2">2.1.1.72</ecNumber>
    </recommendedName>
</protein>
<evidence type="ECO:0000256" key="2">
    <source>
        <dbReference type="ARBA" id="ARBA00011900"/>
    </source>
</evidence>
<dbReference type="PANTHER" id="PTHR42933:SF3">
    <property type="entry name" value="TYPE I RESTRICTION ENZYME MJAVIII METHYLASE SUBUNIT"/>
    <property type="match status" value="1"/>
</dbReference>
<evidence type="ECO:0000256" key="6">
    <source>
        <dbReference type="ARBA" id="ARBA00022747"/>
    </source>
</evidence>
<comment type="catalytic activity">
    <reaction evidence="7">
        <text>a 2'-deoxyadenosine in DNA + S-adenosyl-L-methionine = an N(6)-methyl-2'-deoxyadenosine in DNA + S-adenosyl-L-homocysteine + H(+)</text>
        <dbReference type="Rhea" id="RHEA:15197"/>
        <dbReference type="Rhea" id="RHEA-COMP:12418"/>
        <dbReference type="Rhea" id="RHEA-COMP:12419"/>
        <dbReference type="ChEBI" id="CHEBI:15378"/>
        <dbReference type="ChEBI" id="CHEBI:57856"/>
        <dbReference type="ChEBI" id="CHEBI:59789"/>
        <dbReference type="ChEBI" id="CHEBI:90615"/>
        <dbReference type="ChEBI" id="CHEBI:90616"/>
        <dbReference type="EC" id="2.1.1.72"/>
    </reaction>
</comment>
<evidence type="ECO:0000256" key="5">
    <source>
        <dbReference type="ARBA" id="ARBA00022691"/>
    </source>
</evidence>
<name>A0A938WVF2_9BACT</name>
<gene>
    <name evidence="9" type="ORF">H6A34_08630</name>
</gene>
<dbReference type="RefSeq" id="WP_205104912.1">
    <property type="nucleotide sequence ID" value="NZ_JACJJG010000043.1"/>
</dbReference>
<keyword evidence="6" id="KW-0680">Restriction system</keyword>
<keyword evidence="5" id="KW-0949">S-adenosyl-L-methionine</keyword>
<comment type="similarity">
    <text evidence="1">Belongs to the N(4)/N(6)-methyltransferase family.</text>
</comment>
<dbReference type="GO" id="GO:0003677">
    <property type="term" value="F:DNA binding"/>
    <property type="evidence" value="ECO:0007669"/>
    <property type="project" value="InterPro"/>
</dbReference>
<comment type="caution">
    <text evidence="9">The sequence shown here is derived from an EMBL/GenBank/DDBJ whole genome shotgun (WGS) entry which is preliminary data.</text>
</comment>
<evidence type="ECO:0000256" key="3">
    <source>
        <dbReference type="ARBA" id="ARBA00022603"/>
    </source>
</evidence>
<keyword evidence="3 9" id="KW-0489">Methyltransferase</keyword>
<dbReference type="EMBL" id="JACJJG010000043">
    <property type="protein sequence ID" value="MBM6673939.1"/>
    <property type="molecule type" value="Genomic_DNA"/>
</dbReference>
<dbReference type="AlphaFoldDB" id="A0A938WVF2"/>
<evidence type="ECO:0000313" key="9">
    <source>
        <dbReference type="EMBL" id="MBM6673939.1"/>
    </source>
</evidence>
<reference evidence="9" key="2">
    <citation type="journal article" date="2021" name="Sci. Rep.">
        <title>The distribution of antibiotic resistance genes in chicken gut microbiota commensals.</title>
        <authorList>
            <person name="Juricova H."/>
            <person name="Matiasovicova J."/>
            <person name="Kubasova T."/>
            <person name="Cejkova D."/>
            <person name="Rychlik I."/>
        </authorList>
    </citation>
    <scope>NUCLEOTIDE SEQUENCE</scope>
    <source>
        <strain evidence="9">An824</strain>
    </source>
</reference>
<dbReference type="SUPFAM" id="SSF53335">
    <property type="entry name" value="S-adenosyl-L-methionine-dependent methyltransferases"/>
    <property type="match status" value="1"/>
</dbReference>
<feature type="domain" description="DNA methylase adenine-specific" evidence="8">
    <location>
        <begin position="86"/>
        <end position="187"/>
    </location>
</feature>
<dbReference type="Pfam" id="PF02384">
    <property type="entry name" value="N6_Mtase"/>
    <property type="match status" value="1"/>
</dbReference>
<evidence type="ECO:0000313" key="10">
    <source>
        <dbReference type="Proteomes" id="UP000706891"/>
    </source>
</evidence>
<keyword evidence="4" id="KW-0808">Transferase</keyword>
<accession>A0A938WVF2</accession>
<dbReference type="Gene3D" id="3.40.50.150">
    <property type="entry name" value="Vaccinia Virus protein VP39"/>
    <property type="match status" value="1"/>
</dbReference>
<evidence type="ECO:0000259" key="8">
    <source>
        <dbReference type="Pfam" id="PF02384"/>
    </source>
</evidence>
<dbReference type="Proteomes" id="UP000706891">
    <property type="component" value="Unassembled WGS sequence"/>
</dbReference>
<dbReference type="InterPro" id="IPR003356">
    <property type="entry name" value="DNA_methylase_A-5"/>
</dbReference>
<dbReference type="InterPro" id="IPR029063">
    <property type="entry name" value="SAM-dependent_MTases_sf"/>
</dbReference>
<organism evidence="9 10">
    <name type="scientific">Marseilla massiliensis</name>
    <dbReference type="NCBI Taxonomy" id="1841864"/>
    <lineage>
        <taxon>Bacteria</taxon>
        <taxon>Pseudomonadati</taxon>
        <taxon>Bacteroidota</taxon>
        <taxon>Bacteroidia</taxon>
        <taxon>Bacteroidales</taxon>
        <taxon>Prevotellaceae</taxon>
        <taxon>Marseilla</taxon>
    </lineage>
</organism>
<dbReference type="GO" id="GO:0032259">
    <property type="term" value="P:methylation"/>
    <property type="evidence" value="ECO:0007669"/>
    <property type="project" value="UniProtKB-KW"/>
</dbReference>
<evidence type="ECO:0000256" key="7">
    <source>
        <dbReference type="ARBA" id="ARBA00047942"/>
    </source>
</evidence>
<dbReference type="GO" id="GO:0009307">
    <property type="term" value="P:DNA restriction-modification system"/>
    <property type="evidence" value="ECO:0007669"/>
    <property type="project" value="UniProtKB-KW"/>
</dbReference>
<dbReference type="PANTHER" id="PTHR42933">
    <property type="entry name" value="SLR6095 PROTEIN"/>
    <property type="match status" value="1"/>
</dbReference>
<sequence length="241" mass="27036">MTRYETPMEVRPLERLILGFSSECGRSPMTVFEDFLTYVIHGFSPGAPPLKSWKYKGKQNEAFMRMFREWLSLMKSALDGEKEWYDALGELYMAFSSTNGRSAQGQFFTPPPVCDLMVACTANNGGQQGLKVSDPTCGSGRLLLAYHVRNLGCYLVGEDIDRTCCMMSVCNMFVHGCVGEVVWHDSLRPGTFAGGWYVNPFLTSTGIPSIRIMTENEYKNKDKIPSPTLCQNGIRTEKQTL</sequence>
<dbReference type="EC" id="2.1.1.72" evidence="2"/>
<proteinExistence type="inferred from homology"/>
<dbReference type="PRINTS" id="PR00507">
    <property type="entry name" value="N12N6MTFRASE"/>
</dbReference>
<dbReference type="GO" id="GO:0009007">
    <property type="term" value="F:site-specific DNA-methyltransferase (adenine-specific) activity"/>
    <property type="evidence" value="ECO:0007669"/>
    <property type="project" value="UniProtKB-EC"/>
</dbReference>
<evidence type="ECO:0000256" key="4">
    <source>
        <dbReference type="ARBA" id="ARBA00022679"/>
    </source>
</evidence>
<evidence type="ECO:0000256" key="1">
    <source>
        <dbReference type="ARBA" id="ARBA00006594"/>
    </source>
</evidence>
<dbReference type="InterPro" id="IPR051537">
    <property type="entry name" value="DNA_Adenine_Mtase"/>
</dbReference>
<reference evidence="9" key="1">
    <citation type="submission" date="2020-08" db="EMBL/GenBank/DDBJ databases">
        <authorList>
            <person name="Cejkova D."/>
            <person name="Kubasova T."/>
            <person name="Jahodarova E."/>
            <person name="Rychlik I."/>
        </authorList>
    </citation>
    <scope>NUCLEOTIDE SEQUENCE</scope>
    <source>
        <strain evidence="9">An824</strain>
    </source>
</reference>